<dbReference type="Gene3D" id="3.30.70.100">
    <property type="match status" value="2"/>
</dbReference>
<dbReference type="EMBL" id="SDPP02000001">
    <property type="protein sequence ID" value="KAA1379910.1"/>
    <property type="molecule type" value="Genomic_DNA"/>
</dbReference>
<dbReference type="InterPro" id="IPR011008">
    <property type="entry name" value="Dimeric_a/b-barrel"/>
</dbReference>
<evidence type="ECO:0008006" key="3">
    <source>
        <dbReference type="Google" id="ProtNLM"/>
    </source>
</evidence>
<evidence type="ECO:0000313" key="1">
    <source>
        <dbReference type="EMBL" id="KAA1379910.1"/>
    </source>
</evidence>
<proteinExistence type="predicted"/>
<comment type="caution">
    <text evidence="1">The sequence shown here is derived from an EMBL/GenBank/DDBJ whole genome shotgun (WGS) entry which is preliminary data.</text>
</comment>
<sequence>MQTRMIYLARRNPSTTHDEFVVNWREHIALGGQFPSVYRRFTEVVQCDVIVDPDLAGTDADVPGGFDGIEIAAARDLPTSISVWRDEAAQTHLVPDERRVFATIVQDLALQALGSVLIDGPRTPYVLARLLTRDPGLSREDFIREWSAVPLPDHSTVRRYARNYIILDPPAGVPFDGVDEVWFDTADDMDAYVDHVHGSDDPAETRLLKQTPISLPTRVGIAFPPLST</sequence>
<protein>
    <recommendedName>
        <fullName evidence="3">EthD domain-containing protein</fullName>
    </recommendedName>
</protein>
<dbReference type="SUPFAM" id="SSF54909">
    <property type="entry name" value="Dimeric alpha+beta barrel"/>
    <property type="match status" value="1"/>
</dbReference>
<accession>A0A641AP93</accession>
<gene>
    <name evidence="1" type="ORF">ESP62_001475</name>
</gene>
<dbReference type="AlphaFoldDB" id="A0A641AP93"/>
<dbReference type="RefSeq" id="WP_129179873.1">
    <property type="nucleotide sequence ID" value="NZ_JAGIOG010000001.1"/>
</dbReference>
<keyword evidence="2" id="KW-1185">Reference proteome</keyword>
<dbReference type="OrthoDB" id="3535638at2"/>
<organism evidence="1 2">
    <name type="scientific">Aeromicrobium fastidiosum</name>
    <dbReference type="NCBI Taxonomy" id="52699"/>
    <lineage>
        <taxon>Bacteria</taxon>
        <taxon>Bacillati</taxon>
        <taxon>Actinomycetota</taxon>
        <taxon>Actinomycetes</taxon>
        <taxon>Propionibacteriales</taxon>
        <taxon>Nocardioidaceae</taxon>
        <taxon>Aeromicrobium</taxon>
    </lineage>
</organism>
<evidence type="ECO:0000313" key="2">
    <source>
        <dbReference type="Proteomes" id="UP001515100"/>
    </source>
</evidence>
<name>A0A641AP93_9ACTN</name>
<reference evidence="1" key="1">
    <citation type="submission" date="2019-09" db="EMBL/GenBank/DDBJ databases">
        <authorList>
            <person name="Li J."/>
        </authorList>
    </citation>
    <scope>NUCLEOTIDE SEQUENCE [LARGE SCALE GENOMIC DNA]</scope>
    <source>
        <strain evidence="1">NRBC 14897</strain>
    </source>
</reference>
<dbReference type="Proteomes" id="UP001515100">
    <property type="component" value="Unassembled WGS sequence"/>
</dbReference>